<evidence type="ECO:0000313" key="3">
    <source>
        <dbReference type="Proteomes" id="UP000713904"/>
    </source>
</evidence>
<evidence type="ECO:0000259" key="1">
    <source>
        <dbReference type="Pfam" id="PF12146"/>
    </source>
</evidence>
<reference evidence="2 3" key="1">
    <citation type="submission" date="2020-05" db="EMBL/GenBank/DDBJ databases">
        <title>Draft genome of xy-202 and genomic insight in genome of the genus Peptostreptococcus.</title>
        <authorList>
            <person name="Zhang Z."/>
        </authorList>
    </citation>
    <scope>NUCLEOTIDE SEQUENCE [LARGE SCALE GENOMIC DNA]</scope>
    <source>
        <strain evidence="2 3">DSM 27025</strain>
    </source>
</reference>
<name>A0ABR6TMD5_9FIRM</name>
<protein>
    <submittedName>
        <fullName evidence="2">Alpha/beta hydrolase</fullName>
    </submittedName>
</protein>
<sequence>MSSFISSDGKKIFYKEWNQVKNPKAIVHIVHGMAEHIERYDHFANFLNSNDILVYGFNTRGHGKTGQNDGKLGHFEKDGWNKIMVDIYNLMKMQTEKYPNIPLFILGHSMGSFLTRNFVHKFHPKLSGVILIGTGSADEHIVYNFTRKVANMKKQEDLAYFIHKTAFKNYNNHIENPKTTYDWLCSDNNVVKNYIEDPLCGFWVTNGFYSEIMSGFLQLSKYERNIKLDKKLPIILLAGKDDPVGKLGKYVKNVYEKYRKQGMSEIDIILYENMRHEILNEINKEQVYNDILKFINKNI</sequence>
<accession>A0ABR6TMD5</accession>
<dbReference type="Pfam" id="PF12146">
    <property type="entry name" value="Hydrolase_4"/>
    <property type="match status" value="1"/>
</dbReference>
<dbReference type="GO" id="GO:0016787">
    <property type="term" value="F:hydrolase activity"/>
    <property type="evidence" value="ECO:0007669"/>
    <property type="project" value="UniProtKB-KW"/>
</dbReference>
<dbReference type="InterPro" id="IPR051044">
    <property type="entry name" value="MAG_DAG_Lipase"/>
</dbReference>
<dbReference type="SUPFAM" id="SSF53474">
    <property type="entry name" value="alpha/beta-Hydrolases"/>
    <property type="match status" value="1"/>
</dbReference>
<keyword evidence="3" id="KW-1185">Reference proteome</keyword>
<dbReference type="RefSeq" id="WP_185624351.1">
    <property type="nucleotide sequence ID" value="NZ_JABGBW010000004.1"/>
</dbReference>
<dbReference type="PANTHER" id="PTHR11614">
    <property type="entry name" value="PHOSPHOLIPASE-RELATED"/>
    <property type="match status" value="1"/>
</dbReference>
<keyword evidence="2" id="KW-0378">Hydrolase</keyword>
<dbReference type="InterPro" id="IPR029058">
    <property type="entry name" value="AB_hydrolase_fold"/>
</dbReference>
<gene>
    <name evidence="2" type="ORF">HLB29_06460</name>
</gene>
<comment type="caution">
    <text evidence="2">The sequence shown here is derived from an EMBL/GenBank/DDBJ whole genome shotgun (WGS) entry which is preliminary data.</text>
</comment>
<dbReference type="Gene3D" id="3.40.50.1820">
    <property type="entry name" value="alpha/beta hydrolase"/>
    <property type="match status" value="1"/>
</dbReference>
<organism evidence="2 3">
    <name type="scientific">Peptostreptococcus canis</name>
    <dbReference type="NCBI Taxonomy" id="1159213"/>
    <lineage>
        <taxon>Bacteria</taxon>
        <taxon>Bacillati</taxon>
        <taxon>Bacillota</taxon>
        <taxon>Clostridia</taxon>
        <taxon>Peptostreptococcales</taxon>
        <taxon>Peptostreptococcaceae</taxon>
        <taxon>Peptostreptococcus</taxon>
    </lineage>
</organism>
<dbReference type="InterPro" id="IPR022742">
    <property type="entry name" value="Hydrolase_4"/>
</dbReference>
<proteinExistence type="predicted"/>
<dbReference type="Proteomes" id="UP000713904">
    <property type="component" value="Unassembled WGS sequence"/>
</dbReference>
<feature type="domain" description="Serine aminopeptidase S33" evidence="1">
    <location>
        <begin position="22"/>
        <end position="282"/>
    </location>
</feature>
<dbReference type="EMBL" id="JABGBW010000004">
    <property type="protein sequence ID" value="MBC2576324.1"/>
    <property type="molecule type" value="Genomic_DNA"/>
</dbReference>
<evidence type="ECO:0000313" key="2">
    <source>
        <dbReference type="EMBL" id="MBC2576324.1"/>
    </source>
</evidence>